<feature type="transmembrane region" description="Helical" evidence="1">
    <location>
        <begin position="20"/>
        <end position="42"/>
    </location>
</feature>
<keyword evidence="3" id="KW-1185">Reference proteome</keyword>
<evidence type="ECO:0000313" key="2">
    <source>
        <dbReference type="EMBL" id="RKT74530.1"/>
    </source>
</evidence>
<gene>
    <name evidence="2" type="ORF">DFJ66_7890</name>
</gene>
<dbReference type="Pfam" id="PF06197">
    <property type="entry name" value="DUF998"/>
    <property type="match status" value="1"/>
</dbReference>
<feature type="transmembrane region" description="Helical" evidence="1">
    <location>
        <begin position="129"/>
        <end position="152"/>
    </location>
</feature>
<dbReference type="RefSeq" id="WP_121229350.1">
    <property type="nucleotide sequence ID" value="NZ_JBIUBA010000003.1"/>
</dbReference>
<evidence type="ECO:0000313" key="3">
    <source>
        <dbReference type="Proteomes" id="UP000272729"/>
    </source>
</evidence>
<feature type="transmembrane region" description="Helical" evidence="1">
    <location>
        <begin position="159"/>
        <end position="177"/>
    </location>
</feature>
<sequence>MVSGTAAVTASRRRSAPRALLWLGVVGTVYYLAVDVVLVSRYDGYRFTDHTFSELFAIDAPTAPLAVPLLSIYSAMAMAFGVGVWISAEGRLALRVVAGALVAKEVLGVVGTVFGPMHMRGIEPTPTDTLHITVTALGALCYLLALGFGAAAFSARFRLYSIGTIAVLVLGGLMASKDAGNLAADLPTPGMGLWERLDIYATMLWLVVLAVLLHREHSSPRSRG</sequence>
<dbReference type="Proteomes" id="UP000272729">
    <property type="component" value="Unassembled WGS sequence"/>
</dbReference>
<feature type="transmembrane region" description="Helical" evidence="1">
    <location>
        <begin position="62"/>
        <end position="85"/>
    </location>
</feature>
<name>A0A495XJE4_9PSEU</name>
<dbReference type="AlphaFoldDB" id="A0A495XJE4"/>
<feature type="transmembrane region" description="Helical" evidence="1">
    <location>
        <begin position="197"/>
        <end position="214"/>
    </location>
</feature>
<keyword evidence="1" id="KW-0472">Membrane</keyword>
<accession>A0A495XJE4</accession>
<evidence type="ECO:0000256" key="1">
    <source>
        <dbReference type="SAM" id="Phobius"/>
    </source>
</evidence>
<keyword evidence="1" id="KW-0812">Transmembrane</keyword>
<organism evidence="2 3">
    <name type="scientific">Saccharothrix variisporea</name>
    <dbReference type="NCBI Taxonomy" id="543527"/>
    <lineage>
        <taxon>Bacteria</taxon>
        <taxon>Bacillati</taxon>
        <taxon>Actinomycetota</taxon>
        <taxon>Actinomycetes</taxon>
        <taxon>Pseudonocardiales</taxon>
        <taxon>Pseudonocardiaceae</taxon>
        <taxon>Saccharothrix</taxon>
    </lineage>
</organism>
<dbReference type="InterPro" id="IPR009339">
    <property type="entry name" value="DUF998"/>
</dbReference>
<keyword evidence="1" id="KW-1133">Transmembrane helix</keyword>
<comment type="caution">
    <text evidence="2">The sequence shown here is derived from an EMBL/GenBank/DDBJ whole genome shotgun (WGS) entry which is preliminary data.</text>
</comment>
<feature type="transmembrane region" description="Helical" evidence="1">
    <location>
        <begin position="92"/>
        <end position="117"/>
    </location>
</feature>
<proteinExistence type="predicted"/>
<protein>
    <submittedName>
        <fullName evidence="2">Uncharacterized protein DUF998</fullName>
    </submittedName>
</protein>
<dbReference type="EMBL" id="RBXR01000001">
    <property type="protein sequence ID" value="RKT74530.1"/>
    <property type="molecule type" value="Genomic_DNA"/>
</dbReference>
<reference evidence="2 3" key="1">
    <citation type="submission" date="2018-10" db="EMBL/GenBank/DDBJ databases">
        <title>Sequencing the genomes of 1000 actinobacteria strains.</title>
        <authorList>
            <person name="Klenk H.-P."/>
        </authorList>
    </citation>
    <scope>NUCLEOTIDE SEQUENCE [LARGE SCALE GENOMIC DNA]</scope>
    <source>
        <strain evidence="2 3">DSM 43911</strain>
    </source>
</reference>
<dbReference type="OrthoDB" id="3629858at2"/>